<organism evidence="2 3">
    <name type="scientific">Acanthocheilonema viteae</name>
    <name type="common">Filarial nematode worm</name>
    <name type="synonym">Dipetalonema viteae</name>
    <dbReference type="NCBI Taxonomy" id="6277"/>
    <lineage>
        <taxon>Eukaryota</taxon>
        <taxon>Metazoa</taxon>
        <taxon>Ecdysozoa</taxon>
        <taxon>Nematoda</taxon>
        <taxon>Chromadorea</taxon>
        <taxon>Rhabditida</taxon>
        <taxon>Spirurina</taxon>
        <taxon>Spiruromorpha</taxon>
        <taxon>Filarioidea</taxon>
        <taxon>Onchocercidae</taxon>
        <taxon>Acanthocheilonema</taxon>
    </lineage>
</organism>
<gene>
    <name evidence="2" type="ORF">NAV_LOCUS3012</name>
</gene>
<dbReference type="AlphaFoldDB" id="A0A498SBC1"/>
<sequence>MRKESADEEDSKGDTSKPLSTMIEENSPYEASLIEVSDPQSLEMWTNYETKKKLFKGDRHAESKIHLWKTLTDEMKVDEKSFYDFLSSFHGTLEKEFVLNAYYDQLSSLSLPKEIMDPKRSEVASAELHSLTSASYPMMDERPNRLVGKLSVEKELMWRSLVGELNLDSTVLYNILRSWDESPLEAERVVNIYFQHMND</sequence>
<accession>A0A498SBC1</accession>
<dbReference type="Proteomes" id="UP000276991">
    <property type="component" value="Unassembled WGS sequence"/>
</dbReference>
<evidence type="ECO:0000313" key="2">
    <source>
        <dbReference type="EMBL" id="VBB28182.1"/>
    </source>
</evidence>
<evidence type="ECO:0000256" key="1">
    <source>
        <dbReference type="SAM" id="MobiDB-lite"/>
    </source>
</evidence>
<proteinExistence type="predicted"/>
<dbReference type="EMBL" id="UPTC01000358">
    <property type="protein sequence ID" value="VBB28182.1"/>
    <property type="molecule type" value="Genomic_DNA"/>
</dbReference>
<evidence type="ECO:0000313" key="3">
    <source>
        <dbReference type="Proteomes" id="UP000276991"/>
    </source>
</evidence>
<name>A0A498SBC1_ACAVI</name>
<keyword evidence="3" id="KW-1185">Reference proteome</keyword>
<protein>
    <submittedName>
        <fullName evidence="2">Uncharacterized protein</fullName>
    </submittedName>
</protein>
<reference evidence="2 3" key="1">
    <citation type="submission" date="2018-08" db="EMBL/GenBank/DDBJ databases">
        <authorList>
            <person name="Laetsch R D."/>
            <person name="Stevens L."/>
            <person name="Kumar S."/>
            <person name="Blaxter L. M."/>
        </authorList>
    </citation>
    <scope>NUCLEOTIDE SEQUENCE [LARGE SCALE GENOMIC DNA]</scope>
</reference>
<dbReference type="OrthoDB" id="5830651at2759"/>
<feature type="compositionally biased region" description="Acidic residues" evidence="1">
    <location>
        <begin position="1"/>
        <end position="11"/>
    </location>
</feature>
<feature type="region of interest" description="Disordered" evidence="1">
    <location>
        <begin position="1"/>
        <end position="25"/>
    </location>
</feature>